<dbReference type="STRING" id="487184.SAMN05216421_2730"/>
<dbReference type="InterPro" id="IPR009915">
    <property type="entry name" value="NnrU_dom"/>
</dbReference>
<evidence type="ECO:0000256" key="4">
    <source>
        <dbReference type="ARBA" id="ARBA00023136"/>
    </source>
</evidence>
<evidence type="ECO:0000313" key="8">
    <source>
        <dbReference type="Proteomes" id="UP000243207"/>
    </source>
</evidence>
<evidence type="ECO:0000259" key="6">
    <source>
        <dbReference type="Pfam" id="PF07298"/>
    </source>
</evidence>
<feature type="transmembrane region" description="Helical" evidence="5">
    <location>
        <begin position="163"/>
        <end position="181"/>
    </location>
</feature>
<organism evidence="7 8">
    <name type="scientific">Halopseudomonas xinjiangensis</name>
    <dbReference type="NCBI Taxonomy" id="487184"/>
    <lineage>
        <taxon>Bacteria</taxon>
        <taxon>Pseudomonadati</taxon>
        <taxon>Pseudomonadota</taxon>
        <taxon>Gammaproteobacteria</taxon>
        <taxon>Pseudomonadales</taxon>
        <taxon>Pseudomonadaceae</taxon>
        <taxon>Halopseudomonas</taxon>
    </lineage>
</organism>
<sequence length="193" mass="20989">MLALIAGLVMFLGIHSVGLFVPRWRGQMIVRLGPLAWKGLYTVVAVLGLVLIVYGYGQARLAPTWLWVPPVWTRHLAALLTLPAFVLLVAAYVPGSHIKARVGHPMLLGVKFWAIAHLIANGTLADLLLFGSFLAWAVALFIVLRRRDRLAGMTRSGRASRDVAVLVIGVVAWVAFALWLHEMIIGVAPFGAA</sequence>
<name>A0A1H1X092_9GAMM</name>
<keyword evidence="8" id="KW-1185">Reference proteome</keyword>
<dbReference type="RefSeq" id="WP_093395706.1">
    <property type="nucleotide sequence ID" value="NZ_LT629736.1"/>
</dbReference>
<dbReference type="Proteomes" id="UP000243207">
    <property type="component" value="Chromosome I"/>
</dbReference>
<proteinExistence type="predicted"/>
<evidence type="ECO:0000256" key="1">
    <source>
        <dbReference type="ARBA" id="ARBA00004141"/>
    </source>
</evidence>
<evidence type="ECO:0000256" key="2">
    <source>
        <dbReference type="ARBA" id="ARBA00022692"/>
    </source>
</evidence>
<evidence type="ECO:0000256" key="5">
    <source>
        <dbReference type="SAM" id="Phobius"/>
    </source>
</evidence>
<feature type="domain" description="NnrU" evidence="6">
    <location>
        <begin position="4"/>
        <end position="189"/>
    </location>
</feature>
<feature type="transmembrane region" description="Helical" evidence="5">
    <location>
        <begin position="40"/>
        <end position="59"/>
    </location>
</feature>
<keyword evidence="2 5" id="KW-0812">Transmembrane</keyword>
<gene>
    <name evidence="7" type="ORF">SAMN05216421_2730</name>
</gene>
<protein>
    <submittedName>
        <fullName evidence="7">Uncharacterized membrane protein</fullName>
    </submittedName>
</protein>
<keyword evidence="4 5" id="KW-0472">Membrane</keyword>
<dbReference type="AlphaFoldDB" id="A0A1H1X092"/>
<evidence type="ECO:0000313" key="7">
    <source>
        <dbReference type="EMBL" id="SDT02744.1"/>
    </source>
</evidence>
<feature type="transmembrane region" description="Helical" evidence="5">
    <location>
        <begin position="71"/>
        <end position="93"/>
    </location>
</feature>
<dbReference type="OrthoDB" id="5293641at2"/>
<comment type="subcellular location">
    <subcellularLocation>
        <location evidence="1">Membrane</location>
        <topology evidence="1">Multi-pass membrane protein</topology>
    </subcellularLocation>
</comment>
<dbReference type="GO" id="GO:0016020">
    <property type="term" value="C:membrane"/>
    <property type="evidence" value="ECO:0007669"/>
    <property type="project" value="UniProtKB-SubCell"/>
</dbReference>
<dbReference type="EMBL" id="LT629736">
    <property type="protein sequence ID" value="SDT02744.1"/>
    <property type="molecule type" value="Genomic_DNA"/>
</dbReference>
<dbReference type="Pfam" id="PF07298">
    <property type="entry name" value="NnrU"/>
    <property type="match status" value="1"/>
</dbReference>
<evidence type="ECO:0000256" key="3">
    <source>
        <dbReference type="ARBA" id="ARBA00022989"/>
    </source>
</evidence>
<reference evidence="8" key="1">
    <citation type="submission" date="2016-10" db="EMBL/GenBank/DDBJ databases">
        <authorList>
            <person name="Varghese N."/>
            <person name="Submissions S."/>
        </authorList>
    </citation>
    <scope>NUCLEOTIDE SEQUENCE [LARGE SCALE GENOMIC DNA]</scope>
    <source>
        <strain evidence="8">NRRL B-51270</strain>
    </source>
</reference>
<keyword evidence="3 5" id="KW-1133">Transmembrane helix</keyword>
<accession>A0A1H1X092</accession>
<feature type="transmembrane region" description="Helical" evidence="5">
    <location>
        <begin position="113"/>
        <end position="143"/>
    </location>
</feature>